<reference evidence="1" key="1">
    <citation type="submission" date="2012-05" db="EMBL/GenBank/DDBJ databases">
        <authorList>
            <person name="Krishnakumar V."/>
            <person name="Cheung F."/>
            <person name="Xiao Y."/>
            <person name="Chan A."/>
            <person name="Moskal W.A."/>
            <person name="Town C.D."/>
        </authorList>
    </citation>
    <scope>NUCLEOTIDE SEQUENCE</scope>
</reference>
<proteinExistence type="evidence at transcript level"/>
<dbReference type="AlphaFoldDB" id="I3S025"/>
<accession>I3S025</accession>
<name>I3S025_MEDTR</name>
<dbReference type="EMBL" id="BT133822">
    <property type="protein sequence ID" value="AFK33617.1"/>
    <property type="molecule type" value="mRNA"/>
</dbReference>
<sequence length="51" mass="5910">MTTMATTRMMPERVSLTSLMVLVLKLDMLYEQALLHETVNLSRMLVILRNT</sequence>
<protein>
    <submittedName>
        <fullName evidence="1">Uncharacterized protein</fullName>
    </submittedName>
</protein>
<organism evidence="1">
    <name type="scientific">Medicago truncatula</name>
    <name type="common">Barrel medic</name>
    <name type="synonym">Medicago tribuloides</name>
    <dbReference type="NCBI Taxonomy" id="3880"/>
    <lineage>
        <taxon>Eukaryota</taxon>
        <taxon>Viridiplantae</taxon>
        <taxon>Streptophyta</taxon>
        <taxon>Embryophyta</taxon>
        <taxon>Tracheophyta</taxon>
        <taxon>Spermatophyta</taxon>
        <taxon>Magnoliopsida</taxon>
        <taxon>eudicotyledons</taxon>
        <taxon>Gunneridae</taxon>
        <taxon>Pentapetalae</taxon>
        <taxon>rosids</taxon>
        <taxon>fabids</taxon>
        <taxon>Fabales</taxon>
        <taxon>Fabaceae</taxon>
        <taxon>Papilionoideae</taxon>
        <taxon>50 kb inversion clade</taxon>
        <taxon>NPAAA clade</taxon>
        <taxon>Hologalegina</taxon>
        <taxon>IRL clade</taxon>
        <taxon>Trifolieae</taxon>
        <taxon>Medicago</taxon>
    </lineage>
</organism>
<evidence type="ECO:0000313" key="1">
    <source>
        <dbReference type="EMBL" id="AFK33617.1"/>
    </source>
</evidence>